<name>A0A835ZGM3_9STRA</name>
<feature type="chain" id="PRO_5032339178" evidence="6">
    <location>
        <begin position="42"/>
        <end position="402"/>
    </location>
</feature>
<keyword evidence="4" id="KW-0934">Plastid</keyword>
<reference evidence="7" key="1">
    <citation type="submission" date="2021-02" db="EMBL/GenBank/DDBJ databases">
        <title>First Annotated Genome of the Yellow-green Alga Tribonema minus.</title>
        <authorList>
            <person name="Mahan K.M."/>
        </authorList>
    </citation>
    <scope>NUCLEOTIDE SEQUENCE</scope>
    <source>
        <strain evidence="7">UTEX B ZZ1240</strain>
    </source>
</reference>
<dbReference type="InterPro" id="IPR022796">
    <property type="entry name" value="Chloroa_b-bind"/>
</dbReference>
<evidence type="ECO:0000313" key="8">
    <source>
        <dbReference type="Proteomes" id="UP000664859"/>
    </source>
</evidence>
<feature type="region of interest" description="Disordered" evidence="5">
    <location>
        <begin position="122"/>
        <end position="161"/>
    </location>
</feature>
<evidence type="ECO:0000256" key="1">
    <source>
        <dbReference type="ARBA" id="ARBA00004229"/>
    </source>
</evidence>
<evidence type="ECO:0000256" key="2">
    <source>
        <dbReference type="ARBA" id="ARBA00005933"/>
    </source>
</evidence>
<feature type="signal peptide" evidence="6">
    <location>
        <begin position="1"/>
        <end position="41"/>
    </location>
</feature>
<organism evidence="7 8">
    <name type="scientific">Tribonema minus</name>
    <dbReference type="NCBI Taxonomy" id="303371"/>
    <lineage>
        <taxon>Eukaryota</taxon>
        <taxon>Sar</taxon>
        <taxon>Stramenopiles</taxon>
        <taxon>Ochrophyta</taxon>
        <taxon>PX clade</taxon>
        <taxon>Xanthophyceae</taxon>
        <taxon>Tribonematales</taxon>
        <taxon>Tribonemataceae</taxon>
        <taxon>Tribonema</taxon>
    </lineage>
</organism>
<evidence type="ECO:0000256" key="3">
    <source>
        <dbReference type="ARBA" id="ARBA00022528"/>
    </source>
</evidence>
<evidence type="ECO:0000313" key="7">
    <source>
        <dbReference type="EMBL" id="KAG5192526.1"/>
    </source>
</evidence>
<evidence type="ECO:0000256" key="6">
    <source>
        <dbReference type="SAM" id="SignalP"/>
    </source>
</evidence>
<protein>
    <submittedName>
        <fullName evidence="7">Uncharacterized protein</fullName>
    </submittedName>
</protein>
<gene>
    <name evidence="7" type="ORF">JKP88DRAFT_229844</name>
</gene>
<dbReference type="SUPFAM" id="SSF103511">
    <property type="entry name" value="Chlorophyll a-b binding protein"/>
    <property type="match status" value="1"/>
</dbReference>
<dbReference type="EMBL" id="JAFCMP010000004">
    <property type="protein sequence ID" value="KAG5192526.1"/>
    <property type="molecule type" value="Genomic_DNA"/>
</dbReference>
<proteinExistence type="inferred from homology"/>
<keyword evidence="8" id="KW-1185">Reference proteome</keyword>
<dbReference type="GO" id="GO:0009507">
    <property type="term" value="C:chloroplast"/>
    <property type="evidence" value="ECO:0007669"/>
    <property type="project" value="UniProtKB-SubCell"/>
</dbReference>
<dbReference type="Gene3D" id="1.10.3460.10">
    <property type="entry name" value="Chlorophyll a/b binding protein domain"/>
    <property type="match status" value="1"/>
</dbReference>
<dbReference type="AlphaFoldDB" id="A0A835ZGM3"/>
<dbReference type="Pfam" id="PF00504">
    <property type="entry name" value="Chloroa_b-bind"/>
    <property type="match status" value="1"/>
</dbReference>
<comment type="caution">
    <text evidence="7">The sequence shown here is derived from an EMBL/GenBank/DDBJ whole genome shotgun (WGS) entry which is preliminary data.</text>
</comment>
<accession>A0A835ZGM3</accession>
<sequence length="402" mass="43150">MEHQSKLPAQRTEHCRRHGSRRASPHCCLALLWSTMQLTAAFHGTPVSQHHQCQHRRAGGILWMGDISDRDLYQSLRNRKAQLEMEQAKDAPPFVVYDAKEAKSIYYSNFWKSRNLRKRKVAPSGGGAVVDDDEESGDEGGGMISGFSSQEGASPESDYEGPYLESSLKAVAETTSGSRLSELKQLHYKASPQVRLASTTDSAASVHQWTDEDLLAAYTHYYEMAKNLRGLEEVATAPAVTSPSLMAQLQVAIDDALGGPNFLERAEVKHSRAAMLALLGITINDLMSGSRIFEPAAALAQAGGHATLPTVLASTVAVAAALEANFFWGNGQTLEQKCSAAAGTAVSRVVRFLAAACEPRGQVSEEVVIGAGERLTVLARHAEVGHGRLAILAIALMASGLA</sequence>
<keyword evidence="6" id="KW-0732">Signal</keyword>
<comment type="similarity">
    <text evidence="2">Belongs to the fucoxanthin chlorophyll protein family.</text>
</comment>
<evidence type="ECO:0000256" key="5">
    <source>
        <dbReference type="SAM" id="MobiDB-lite"/>
    </source>
</evidence>
<comment type="subcellular location">
    <subcellularLocation>
        <location evidence="1">Plastid</location>
        <location evidence="1">Chloroplast</location>
    </subcellularLocation>
</comment>
<keyword evidence="3" id="KW-0150">Chloroplast</keyword>
<dbReference type="Proteomes" id="UP000664859">
    <property type="component" value="Unassembled WGS sequence"/>
</dbReference>
<evidence type="ECO:0000256" key="4">
    <source>
        <dbReference type="ARBA" id="ARBA00022640"/>
    </source>
</evidence>